<dbReference type="EMBL" id="CYHC01000005">
    <property type="protein sequence ID" value="CUA88839.1"/>
    <property type="molecule type" value="Genomic_DNA"/>
</dbReference>
<dbReference type="InterPro" id="IPR011991">
    <property type="entry name" value="ArsR-like_HTH"/>
</dbReference>
<dbReference type="InterPro" id="IPR052526">
    <property type="entry name" value="HTH-type_Bedaq_tolerance"/>
</dbReference>
<dbReference type="PROSITE" id="PS50995">
    <property type="entry name" value="HTH_MARR_2"/>
    <property type="match status" value="1"/>
</dbReference>
<dbReference type="InterPro" id="IPR000835">
    <property type="entry name" value="HTH_MarR-typ"/>
</dbReference>
<name>A0ABM9U5P9_9HYPH</name>
<gene>
    <name evidence="2" type="ORF">Ga0061061_105246</name>
</gene>
<dbReference type="Pfam" id="PF12802">
    <property type="entry name" value="MarR_2"/>
    <property type="match status" value="1"/>
</dbReference>
<dbReference type="GO" id="GO:0003677">
    <property type="term" value="F:DNA binding"/>
    <property type="evidence" value="ECO:0007669"/>
    <property type="project" value="UniProtKB-KW"/>
</dbReference>
<dbReference type="CDD" id="cd00090">
    <property type="entry name" value="HTH_ARSR"/>
    <property type="match status" value="1"/>
</dbReference>
<accession>A0ABM9U5P9</accession>
<dbReference type="PANTHER" id="PTHR39515:SF2">
    <property type="entry name" value="HTH-TYPE TRANSCRIPTIONAL REGULATOR RV0880"/>
    <property type="match status" value="1"/>
</dbReference>
<feature type="domain" description="HTH marR-type" evidence="1">
    <location>
        <begin position="20"/>
        <end position="158"/>
    </location>
</feature>
<organism evidence="2 3">
    <name type="scientific">Chelatococcus sambhunathii</name>
    <dbReference type="NCBI Taxonomy" id="363953"/>
    <lineage>
        <taxon>Bacteria</taxon>
        <taxon>Pseudomonadati</taxon>
        <taxon>Pseudomonadota</taxon>
        <taxon>Alphaproteobacteria</taxon>
        <taxon>Hyphomicrobiales</taxon>
        <taxon>Chelatococcaceae</taxon>
        <taxon>Chelatococcus</taxon>
    </lineage>
</organism>
<evidence type="ECO:0000259" key="1">
    <source>
        <dbReference type="PROSITE" id="PS50995"/>
    </source>
</evidence>
<evidence type="ECO:0000313" key="3">
    <source>
        <dbReference type="Proteomes" id="UP000182178"/>
    </source>
</evidence>
<keyword evidence="3" id="KW-1185">Reference proteome</keyword>
<keyword evidence="2" id="KW-0238">DNA-binding</keyword>
<sequence>MIYNMLNKNSSEDTLRSLGLMTLGSRLKRLGERLQAEVQPILSELAPPVAAGQHPLLAALSKHGALTVGELAALLGVAQPGITRAVGQLAGIGLVAVTTAAEDGRRRLVSLSPDGVAFVAAAREGVWLRVEKAVADLCAGFGDELLAHIGSIEDGLARKPLTARAVEERQDDLA</sequence>
<dbReference type="Gene3D" id="1.10.10.10">
    <property type="entry name" value="Winged helix-like DNA-binding domain superfamily/Winged helix DNA-binding domain"/>
    <property type="match status" value="1"/>
</dbReference>
<dbReference type="SMART" id="SM00347">
    <property type="entry name" value="HTH_MARR"/>
    <property type="match status" value="1"/>
</dbReference>
<reference evidence="2 3" key="1">
    <citation type="submission" date="2015-08" db="EMBL/GenBank/DDBJ databases">
        <authorList>
            <person name="Varghese N."/>
        </authorList>
    </citation>
    <scope>NUCLEOTIDE SEQUENCE [LARGE SCALE GENOMIC DNA]</scope>
    <source>
        <strain evidence="2 3">DSM 18167</strain>
    </source>
</reference>
<evidence type="ECO:0000313" key="2">
    <source>
        <dbReference type="EMBL" id="CUA88839.1"/>
    </source>
</evidence>
<protein>
    <submittedName>
        <fullName evidence="2">DNA-binding transcriptional regulator, MarR family</fullName>
    </submittedName>
</protein>
<dbReference type="Proteomes" id="UP000182178">
    <property type="component" value="Unassembled WGS sequence"/>
</dbReference>
<dbReference type="InterPro" id="IPR036390">
    <property type="entry name" value="WH_DNA-bd_sf"/>
</dbReference>
<dbReference type="PANTHER" id="PTHR39515">
    <property type="entry name" value="CONSERVED PROTEIN"/>
    <property type="match status" value="1"/>
</dbReference>
<dbReference type="SUPFAM" id="SSF46785">
    <property type="entry name" value="Winged helix' DNA-binding domain"/>
    <property type="match status" value="1"/>
</dbReference>
<dbReference type="InterPro" id="IPR036388">
    <property type="entry name" value="WH-like_DNA-bd_sf"/>
</dbReference>
<proteinExistence type="predicted"/>
<comment type="caution">
    <text evidence="2">The sequence shown here is derived from an EMBL/GenBank/DDBJ whole genome shotgun (WGS) entry which is preliminary data.</text>
</comment>